<dbReference type="InterPro" id="IPR017853">
    <property type="entry name" value="GH"/>
</dbReference>
<gene>
    <name evidence="1" type="ORF">CKA38_02905</name>
</gene>
<proteinExistence type="predicted"/>
<dbReference type="OrthoDB" id="9814867at2"/>
<dbReference type="EMBL" id="CP023004">
    <property type="protein sequence ID" value="AWI08347.1"/>
    <property type="molecule type" value="Genomic_DNA"/>
</dbReference>
<evidence type="ECO:0008006" key="3">
    <source>
        <dbReference type="Google" id="ProtNLM"/>
    </source>
</evidence>
<dbReference type="AlphaFoldDB" id="A0A2U8E0G2"/>
<dbReference type="Gene3D" id="3.20.20.80">
    <property type="entry name" value="Glycosidases"/>
    <property type="match status" value="1"/>
</dbReference>
<dbReference type="Proteomes" id="UP000244896">
    <property type="component" value="Chromosome"/>
</dbReference>
<protein>
    <recommendedName>
        <fullName evidence="3">Glycoside hydrolase family 2 catalytic domain-containing protein</fullName>
    </recommendedName>
</protein>
<sequence length="563" mass="63328">MNHFRFHSWCPPKAAFEAADELGFYYQVELPHWWETRKGEGHDAASWAYLEAEADRIVEEYGNHPSFMLLSLGNELRGDFERHNALVSRLREKDPRHLYTTTTFTFAKGHGRKPEPADEYFITQYTQAGWVRGQGIFNEVPPAFDIDYTAVSSYIDIPLVTHEVGQYAVYPDLSEIGKYKGNLTPLNFIAIRDDLKRKGMLQLAPDFTAATGRFAALLYKEEIERSLRTPSLDGFQLLQLQDFPGQGTALVGMLNVFWEEKGFMQAKEWREFCNATVPLVRLPKVVYEHGEVIRAQVEVSNFGGDLSSAIVEWRMLDNNGREVGSGQFGPRNIPSGRLIACGAIEVPVSASRQAACWRLAIGFAGTDYKNHWNIWVYPKPLARIPDNVVFATTLEEALPALAEGKRVLFNPPIKQLSGIDGKFVPVFWSPVHFPKQPGTMGILCDPAHPALARFPTSAHSDWQWWDPALRSKSVIIDNLPVTPIVRVIDNFARNHSLANIFEAKVGRGSLLFVSIDITTDLAKRPVARQLRNSLLQYAGGESFNPELELKAGDLEKLLIKSSK</sequence>
<evidence type="ECO:0000313" key="1">
    <source>
        <dbReference type="EMBL" id="AWI08347.1"/>
    </source>
</evidence>
<reference evidence="1 2" key="1">
    <citation type="journal article" date="2018" name="Syst. Appl. Microbiol.">
        <title>Ereboglobus luteus gen. nov. sp. nov. from cockroach guts, and new insights into the oxygen relationship of the genera Opitutus and Didymococcus (Verrucomicrobia: Opitutaceae).</title>
        <authorList>
            <person name="Tegtmeier D."/>
            <person name="Belitz A."/>
            <person name="Radek R."/>
            <person name="Heimerl T."/>
            <person name="Brune A."/>
        </authorList>
    </citation>
    <scope>NUCLEOTIDE SEQUENCE [LARGE SCALE GENOMIC DNA]</scope>
    <source>
        <strain evidence="1 2">Ho45</strain>
    </source>
</reference>
<dbReference type="SUPFAM" id="SSF51445">
    <property type="entry name" value="(Trans)glycosidases"/>
    <property type="match status" value="1"/>
</dbReference>
<dbReference type="RefSeq" id="WP_108824154.1">
    <property type="nucleotide sequence ID" value="NZ_CP023004.1"/>
</dbReference>
<accession>A0A2U8E0G2</accession>
<organism evidence="1 2">
    <name type="scientific">Ereboglobus luteus</name>
    <dbReference type="NCBI Taxonomy" id="1796921"/>
    <lineage>
        <taxon>Bacteria</taxon>
        <taxon>Pseudomonadati</taxon>
        <taxon>Verrucomicrobiota</taxon>
        <taxon>Opitutia</taxon>
        <taxon>Opitutales</taxon>
        <taxon>Opitutaceae</taxon>
        <taxon>Ereboglobus</taxon>
    </lineage>
</organism>
<name>A0A2U8E0G2_9BACT</name>
<dbReference type="KEGG" id="elut:CKA38_02905"/>
<keyword evidence="2" id="KW-1185">Reference proteome</keyword>
<evidence type="ECO:0000313" key="2">
    <source>
        <dbReference type="Proteomes" id="UP000244896"/>
    </source>
</evidence>